<sequence length="367" mass="38724">MPPATPPTSLDRAAGLLAPLIDVLPVDDVLVWSRAGEFASAMAAPGGSGAGSGLEGRSLAELEAAGPPTAVAAAALRGALTGESGELEWNPRGGSATHRLRCVPLREDERVIGVGAALERLPEAQDAGELAIRLERCQRDLQHLAYVTSHDLSEPLRIMSGYAEMLERRYEEQLDDRGRRYLASIVAGAGHLHELLEALLAYSRARSQPIAFEPVELDEVMGAVRRELAGPLAARAAELTSDPLPVVSGESPRLVAVLVELVGNAIEFSPDAPRVHVTARDGGATWEITVSDQGIGIDPAQHDRVFELFQRLHSREEHPGAGAGLTVARETARAHGGDLCVESEAGGGSAFILTLPKPPPETPGAPR</sequence>
<keyword evidence="7" id="KW-0902">Two-component regulatory system</keyword>
<dbReference type="SMART" id="SM00388">
    <property type="entry name" value="HisKA"/>
    <property type="match status" value="1"/>
</dbReference>
<dbReference type="Pfam" id="PF00512">
    <property type="entry name" value="HisKA"/>
    <property type="match status" value="1"/>
</dbReference>
<dbReference type="PROSITE" id="PS50109">
    <property type="entry name" value="HIS_KIN"/>
    <property type="match status" value="1"/>
</dbReference>
<comment type="subcellular location">
    <subcellularLocation>
        <location evidence="2">Cell membrane</location>
    </subcellularLocation>
</comment>
<evidence type="ECO:0000256" key="7">
    <source>
        <dbReference type="ARBA" id="ARBA00023012"/>
    </source>
</evidence>
<dbReference type="EC" id="2.7.13.3" evidence="3"/>
<dbReference type="CDD" id="cd00082">
    <property type="entry name" value="HisKA"/>
    <property type="match status" value="1"/>
</dbReference>
<proteinExistence type="predicted"/>
<dbReference type="PANTHER" id="PTHR42878">
    <property type="entry name" value="TWO-COMPONENT HISTIDINE KINASE"/>
    <property type="match status" value="1"/>
</dbReference>
<accession>A0A6J4RVZ1</accession>
<dbReference type="GO" id="GO:0007234">
    <property type="term" value="P:osmosensory signaling via phosphorelay pathway"/>
    <property type="evidence" value="ECO:0007669"/>
    <property type="project" value="TreeGrafter"/>
</dbReference>
<evidence type="ECO:0000256" key="8">
    <source>
        <dbReference type="ARBA" id="ARBA00039401"/>
    </source>
</evidence>
<name>A0A6J4RVZ1_9ACTN</name>
<dbReference type="SMART" id="SM00387">
    <property type="entry name" value="HATPase_c"/>
    <property type="match status" value="1"/>
</dbReference>
<dbReference type="GO" id="GO:0030295">
    <property type="term" value="F:protein kinase activator activity"/>
    <property type="evidence" value="ECO:0007669"/>
    <property type="project" value="TreeGrafter"/>
</dbReference>
<dbReference type="SUPFAM" id="SSF47384">
    <property type="entry name" value="Homodimeric domain of signal transducing histidine kinase"/>
    <property type="match status" value="1"/>
</dbReference>
<dbReference type="GO" id="GO:0000155">
    <property type="term" value="F:phosphorelay sensor kinase activity"/>
    <property type="evidence" value="ECO:0007669"/>
    <property type="project" value="InterPro"/>
</dbReference>
<evidence type="ECO:0000259" key="9">
    <source>
        <dbReference type="PROSITE" id="PS50109"/>
    </source>
</evidence>
<dbReference type="InterPro" id="IPR005467">
    <property type="entry name" value="His_kinase_dom"/>
</dbReference>
<dbReference type="EMBL" id="CADCVP010000106">
    <property type="protein sequence ID" value="CAA9483065.1"/>
    <property type="molecule type" value="Genomic_DNA"/>
</dbReference>
<dbReference type="InterPro" id="IPR036097">
    <property type="entry name" value="HisK_dim/P_sf"/>
</dbReference>
<dbReference type="InterPro" id="IPR004358">
    <property type="entry name" value="Sig_transdc_His_kin-like_C"/>
</dbReference>
<dbReference type="Gene3D" id="3.30.565.10">
    <property type="entry name" value="Histidine kinase-like ATPase, C-terminal domain"/>
    <property type="match status" value="1"/>
</dbReference>
<evidence type="ECO:0000256" key="3">
    <source>
        <dbReference type="ARBA" id="ARBA00012438"/>
    </source>
</evidence>
<protein>
    <recommendedName>
        <fullName evidence="8">Sensor-like histidine kinase SenX3</fullName>
        <ecNumber evidence="3">2.7.13.3</ecNumber>
    </recommendedName>
</protein>
<keyword evidence="5" id="KW-0808">Transferase</keyword>
<dbReference type="PANTHER" id="PTHR42878:SF15">
    <property type="entry name" value="BACTERIOPHYTOCHROME"/>
    <property type="match status" value="1"/>
</dbReference>
<keyword evidence="6" id="KW-0418">Kinase</keyword>
<evidence type="ECO:0000256" key="5">
    <source>
        <dbReference type="ARBA" id="ARBA00022679"/>
    </source>
</evidence>
<dbReference type="InterPro" id="IPR003594">
    <property type="entry name" value="HATPase_dom"/>
</dbReference>
<evidence type="ECO:0000313" key="10">
    <source>
        <dbReference type="EMBL" id="CAA9483065.1"/>
    </source>
</evidence>
<reference evidence="10" key="1">
    <citation type="submission" date="2020-02" db="EMBL/GenBank/DDBJ databases">
        <authorList>
            <person name="Meier V. D."/>
        </authorList>
    </citation>
    <scope>NUCLEOTIDE SEQUENCE</scope>
    <source>
        <strain evidence="10">AVDCRST_MAG69</strain>
    </source>
</reference>
<organism evidence="10">
    <name type="scientific">uncultured Solirubrobacteraceae bacterium</name>
    <dbReference type="NCBI Taxonomy" id="1162706"/>
    <lineage>
        <taxon>Bacteria</taxon>
        <taxon>Bacillati</taxon>
        <taxon>Actinomycetota</taxon>
        <taxon>Thermoleophilia</taxon>
        <taxon>Solirubrobacterales</taxon>
        <taxon>Solirubrobacteraceae</taxon>
        <taxon>environmental samples</taxon>
    </lineage>
</organism>
<dbReference type="AlphaFoldDB" id="A0A6J4RVZ1"/>
<dbReference type="Gene3D" id="1.10.287.130">
    <property type="match status" value="1"/>
</dbReference>
<dbReference type="SUPFAM" id="SSF55874">
    <property type="entry name" value="ATPase domain of HSP90 chaperone/DNA topoisomerase II/histidine kinase"/>
    <property type="match status" value="1"/>
</dbReference>
<evidence type="ECO:0000256" key="6">
    <source>
        <dbReference type="ARBA" id="ARBA00022777"/>
    </source>
</evidence>
<dbReference type="InterPro" id="IPR050351">
    <property type="entry name" value="BphY/WalK/GraS-like"/>
</dbReference>
<dbReference type="GO" id="GO:0000156">
    <property type="term" value="F:phosphorelay response regulator activity"/>
    <property type="evidence" value="ECO:0007669"/>
    <property type="project" value="TreeGrafter"/>
</dbReference>
<evidence type="ECO:0000256" key="1">
    <source>
        <dbReference type="ARBA" id="ARBA00000085"/>
    </source>
</evidence>
<dbReference type="GO" id="GO:0005886">
    <property type="term" value="C:plasma membrane"/>
    <property type="evidence" value="ECO:0007669"/>
    <property type="project" value="UniProtKB-SubCell"/>
</dbReference>
<feature type="domain" description="Histidine kinase" evidence="9">
    <location>
        <begin position="147"/>
        <end position="359"/>
    </location>
</feature>
<keyword evidence="4" id="KW-0597">Phosphoprotein</keyword>
<comment type="catalytic activity">
    <reaction evidence="1">
        <text>ATP + protein L-histidine = ADP + protein N-phospho-L-histidine.</text>
        <dbReference type="EC" id="2.7.13.3"/>
    </reaction>
</comment>
<gene>
    <name evidence="10" type="ORF">AVDCRST_MAG69-894</name>
</gene>
<dbReference type="InterPro" id="IPR036890">
    <property type="entry name" value="HATPase_C_sf"/>
</dbReference>
<dbReference type="InterPro" id="IPR003661">
    <property type="entry name" value="HisK_dim/P_dom"/>
</dbReference>
<dbReference type="PRINTS" id="PR00344">
    <property type="entry name" value="BCTRLSENSOR"/>
</dbReference>
<evidence type="ECO:0000256" key="2">
    <source>
        <dbReference type="ARBA" id="ARBA00004236"/>
    </source>
</evidence>
<dbReference type="Pfam" id="PF02518">
    <property type="entry name" value="HATPase_c"/>
    <property type="match status" value="1"/>
</dbReference>
<evidence type="ECO:0000256" key="4">
    <source>
        <dbReference type="ARBA" id="ARBA00022553"/>
    </source>
</evidence>